<feature type="region of interest" description="Disordered" evidence="9">
    <location>
        <begin position="1"/>
        <end position="21"/>
    </location>
</feature>
<keyword evidence="7" id="KW-0408">Iron</keyword>
<evidence type="ECO:0000256" key="4">
    <source>
        <dbReference type="ARBA" id="ARBA00022723"/>
    </source>
</evidence>
<keyword evidence="1" id="KW-0004">4Fe-4S</keyword>
<dbReference type="SUPFAM" id="SSF46548">
    <property type="entry name" value="alpha-helical ferredoxin"/>
    <property type="match status" value="1"/>
</dbReference>
<dbReference type="Proteomes" id="UP000075635">
    <property type="component" value="Unassembled WGS sequence"/>
</dbReference>
<protein>
    <submittedName>
        <fullName evidence="11">Epoxyqueuosine reductase</fullName>
    </submittedName>
</protein>
<sequence>MSKREAHRPAGETSTERPTHDRLVREQAFALGFDVVGVARADEPLGVEHARYLEFIERGMHGEMGYLAEYAEQRRRLDTSAILEGARSVVCVGRRYARPRESEGRDPSLAQSVARYARGQDYHNHLKRRLRRLASFIRSLAPSVLARPLCDVEPVMERVWAARAGIGFVGKNGLLITPGQGSYQLLGEVVTTLPLVPDVPIAERCGSCTRCLDACPTQAFDAPFVLDPRRCVAYLTIEQRSAPAEELRPSMGEHLFGCDVCQEVCPFNRTAPPPLERTAPFHPLARWEARDVDDLASLDEQEFDALTVGTPLRRARRGGLARNATIVAAN</sequence>
<dbReference type="InterPro" id="IPR017896">
    <property type="entry name" value="4Fe4S_Fe-S-bd"/>
</dbReference>
<evidence type="ECO:0000259" key="10">
    <source>
        <dbReference type="PROSITE" id="PS51379"/>
    </source>
</evidence>
<dbReference type="PROSITE" id="PS51379">
    <property type="entry name" value="4FE4S_FER_2"/>
    <property type="match status" value="1"/>
</dbReference>
<dbReference type="AlphaFoldDB" id="A0A150RPW4"/>
<keyword evidence="3" id="KW-0819">tRNA processing</keyword>
<evidence type="ECO:0000256" key="8">
    <source>
        <dbReference type="ARBA" id="ARBA00023014"/>
    </source>
</evidence>
<keyword evidence="4" id="KW-0479">Metal-binding</keyword>
<feature type="compositionally biased region" description="Basic and acidic residues" evidence="9">
    <location>
        <begin position="7"/>
        <end position="21"/>
    </location>
</feature>
<evidence type="ECO:0000256" key="7">
    <source>
        <dbReference type="ARBA" id="ARBA00023004"/>
    </source>
</evidence>
<gene>
    <name evidence="11" type="ORF">BE17_01915</name>
</gene>
<evidence type="ECO:0000313" key="11">
    <source>
        <dbReference type="EMBL" id="KYF82171.1"/>
    </source>
</evidence>
<comment type="caution">
    <text evidence="11">The sequence shown here is derived from an EMBL/GenBank/DDBJ whole genome shotgun (WGS) entry which is preliminary data.</text>
</comment>
<dbReference type="Pfam" id="PF08331">
    <property type="entry name" value="QueG_DUF1730"/>
    <property type="match status" value="1"/>
</dbReference>
<evidence type="ECO:0000313" key="12">
    <source>
        <dbReference type="Proteomes" id="UP000075635"/>
    </source>
</evidence>
<feature type="non-terminal residue" evidence="11">
    <location>
        <position position="330"/>
    </location>
</feature>
<dbReference type="InterPro" id="IPR017900">
    <property type="entry name" value="4Fe4S_Fe_S_CS"/>
</dbReference>
<keyword evidence="8" id="KW-0411">Iron-sulfur</keyword>
<evidence type="ECO:0000256" key="3">
    <source>
        <dbReference type="ARBA" id="ARBA00022694"/>
    </source>
</evidence>
<evidence type="ECO:0000256" key="6">
    <source>
        <dbReference type="ARBA" id="ARBA00023002"/>
    </source>
</evidence>
<dbReference type="PANTHER" id="PTHR30002">
    <property type="entry name" value="EPOXYQUEUOSINE REDUCTASE"/>
    <property type="match status" value="1"/>
</dbReference>
<evidence type="ECO:0000256" key="1">
    <source>
        <dbReference type="ARBA" id="ARBA00022485"/>
    </source>
</evidence>
<keyword evidence="5" id="KW-0671">Queuosine biosynthesis</keyword>
<reference evidence="11 12" key="1">
    <citation type="submission" date="2014-02" db="EMBL/GenBank/DDBJ databases">
        <title>The small core and large imbalanced accessory genome model reveals a collaborative survival strategy of Sorangium cellulosum strains in nature.</title>
        <authorList>
            <person name="Han K."/>
            <person name="Peng R."/>
            <person name="Blom J."/>
            <person name="Li Y.-Z."/>
        </authorList>
    </citation>
    <scope>NUCLEOTIDE SEQUENCE [LARGE SCALE GENOMIC DNA]</scope>
    <source>
        <strain evidence="11 12">So0011-07</strain>
    </source>
</reference>
<accession>A0A150RPW4</accession>
<dbReference type="Pfam" id="PF13484">
    <property type="entry name" value="Fer4_16"/>
    <property type="match status" value="1"/>
</dbReference>
<evidence type="ECO:0000256" key="9">
    <source>
        <dbReference type="SAM" id="MobiDB-lite"/>
    </source>
</evidence>
<evidence type="ECO:0000256" key="2">
    <source>
        <dbReference type="ARBA" id="ARBA00022490"/>
    </source>
</evidence>
<dbReference type="GO" id="GO:0051539">
    <property type="term" value="F:4 iron, 4 sulfur cluster binding"/>
    <property type="evidence" value="ECO:0007669"/>
    <property type="project" value="UniProtKB-KW"/>
</dbReference>
<dbReference type="Gene3D" id="3.30.70.20">
    <property type="match status" value="1"/>
</dbReference>
<evidence type="ECO:0000256" key="5">
    <source>
        <dbReference type="ARBA" id="ARBA00022785"/>
    </source>
</evidence>
<dbReference type="GO" id="GO:0008616">
    <property type="term" value="P:tRNA queuosine(34) biosynthetic process"/>
    <property type="evidence" value="ECO:0007669"/>
    <property type="project" value="UniProtKB-KW"/>
</dbReference>
<dbReference type="InterPro" id="IPR004453">
    <property type="entry name" value="QueG"/>
</dbReference>
<keyword evidence="2" id="KW-0963">Cytoplasm</keyword>
<dbReference type="NCBIfam" id="TIGR00276">
    <property type="entry name" value="tRNA epoxyqueuosine(34) reductase QueG"/>
    <property type="match status" value="1"/>
</dbReference>
<keyword evidence="6" id="KW-0560">Oxidoreductase</keyword>
<organism evidence="11 12">
    <name type="scientific">Sorangium cellulosum</name>
    <name type="common">Polyangium cellulosum</name>
    <dbReference type="NCBI Taxonomy" id="56"/>
    <lineage>
        <taxon>Bacteria</taxon>
        <taxon>Pseudomonadati</taxon>
        <taxon>Myxococcota</taxon>
        <taxon>Polyangia</taxon>
        <taxon>Polyangiales</taxon>
        <taxon>Polyangiaceae</taxon>
        <taxon>Sorangium</taxon>
    </lineage>
</organism>
<name>A0A150RPW4_SORCE</name>
<dbReference type="InterPro" id="IPR013542">
    <property type="entry name" value="QueG_DUF1730"/>
</dbReference>
<dbReference type="PROSITE" id="PS00198">
    <property type="entry name" value="4FE4S_FER_1"/>
    <property type="match status" value="1"/>
</dbReference>
<dbReference type="GO" id="GO:0046872">
    <property type="term" value="F:metal ion binding"/>
    <property type="evidence" value="ECO:0007669"/>
    <property type="project" value="UniProtKB-KW"/>
</dbReference>
<dbReference type="EMBL" id="JEMB01002297">
    <property type="protein sequence ID" value="KYF82171.1"/>
    <property type="molecule type" value="Genomic_DNA"/>
</dbReference>
<proteinExistence type="predicted"/>
<dbReference type="GO" id="GO:0052693">
    <property type="term" value="F:epoxyqueuosine reductase activity"/>
    <property type="evidence" value="ECO:0007669"/>
    <property type="project" value="TreeGrafter"/>
</dbReference>
<dbReference type="PANTHER" id="PTHR30002:SF4">
    <property type="entry name" value="EPOXYQUEUOSINE REDUCTASE"/>
    <property type="match status" value="1"/>
</dbReference>
<feature type="domain" description="4Fe-4S ferredoxin-type" evidence="10">
    <location>
        <begin position="195"/>
        <end position="225"/>
    </location>
</feature>